<proteinExistence type="predicted"/>
<dbReference type="Proteomes" id="UP000266841">
    <property type="component" value="Unassembled WGS sequence"/>
</dbReference>
<sequence>TTPGYDPNAQIVCKNPACVGCGYWNKKIRFLSSGTAKCLNLATRSSSDGQLLSAVDCDDSAEDFSYDGSSKQIKFEDSSGQVRCLTYGAGASVSENLYMSSCDELTNSQWYYDKNAKALKTFSANNFCMTVDPANDEVYMSECGAIPGKGVLFIESQSDYAECPSELGLSSITSEGHCRFALSSLLDSPTLVDMNIGSWDYTPCGCFVWDSDGTYYDFEECADDYDPVASDNAKLACIKENFSSQSIVIPDLWMPEISITGMYQQVRVNYDVTLCMTIEDQNDEGTNCILNIAEAGGKCVWMTDCVGNTATVPGQTSNNQAFYFDPSTYAIRTFENYCLEYDTGTGVNNTNQQEANLYASPSCTGATNQQFFYDMPTGAIKTFYDDKCIDMDYTTGDKFYNLYLNGCNKRYNQQFIIPQVWIPDVFLDSIRLVNAQQTLCWTAQTELHSNNVNMTQDQKFEYNPQARAITIYGMCLGYVTVMVDYGVDSKTATVNNVNLQQCDGSEAQRWAYESNGQISNMKAGCIEFSNEPINGNGNLYLSEMSCGSCGMRRDQTMYIGSNCPNTKTYDKVFVDEDDCNAQCGSDNCNPSAGGLIFDSWNDGSSCGMQEGQQVWAGCDYIYVVLDDCEKECDNSCSAGATNIYFSYVSSCGMKRQQPMYTCGSDTASLYVVEDDCNADCTSDCTDTDSEVEGGLIFDSLNAEQTSCGLTQGQEVWVGCGYVYAVEGDCTTECGTDGCSTTSKLYFTSWLPASFEYQTFRIPSKWSAVDHEPLYDSARPIPTGLWNGDWNKVTDCQIDLLEGVLQTCDDSMSLLLGDMTSLGTLQEINGAIQDHELGPEKAMPGSCCLDDPSTSEWFGYYYATSVTYEGKPMECQNTGPWHLGISEEACSNAGGRWFPSPCFTLQTCINDRPANGTQGYSPSFEQFASRITITDPSNTTQCNNARQQLGYAPDYPFDVDVCRTFYEQECSTLWLSVDGLAGNWSSKGEQTTPASAGLRGSYETTFKVGYCEIDGSGDCTAQQGSRRLQDENGANRRLQGAPEPPPGWSTPGDIDSHESLAKLATALTSAQAAQAALQLTYDTIGFFQGRRGDDDKMFKAANPFTGTTGDYNSALDLKGTYKEFNFGGQKGKTIVKVDKEGNRVEGENKAYADPLEDEDKNPCIEHAYLHKSMMQGGGIEVEIFQEPDPRYVECYERQKARQERERIPKALLYTSNLVVEALSMTLGQLSLTPNDEYNDSYYTESTWTNLQKTIPWITQSLQTINTNLASGINQGTQYVSDQIGTPTATGSRSLRENGVSYPKDTLHSRLEYIEDFLEVMLNDFTDMSSAINDIGEAVGIKTQEPNRGKSAKKSKKKNKNMYEDNMWPGGQDRLLQVSLSEQIEAKIDSKIGHLENNINNKNGHLENKMDKLENKMDKLENKMDLILSLLDTTQQK</sequence>
<keyword evidence="5" id="KW-1185">Reference proteome</keyword>
<evidence type="ECO:0000313" key="5">
    <source>
        <dbReference type="Proteomes" id="UP000266841"/>
    </source>
</evidence>
<feature type="region of interest" description="Disordered" evidence="2">
    <location>
        <begin position="1341"/>
        <end position="1366"/>
    </location>
</feature>
<dbReference type="SMART" id="SM00458">
    <property type="entry name" value="RICIN"/>
    <property type="match status" value="3"/>
</dbReference>
<dbReference type="OrthoDB" id="57446at2759"/>
<evidence type="ECO:0000256" key="2">
    <source>
        <dbReference type="SAM" id="MobiDB-lite"/>
    </source>
</evidence>
<organism evidence="4 5">
    <name type="scientific">Thalassiosira oceanica</name>
    <name type="common">Marine diatom</name>
    <dbReference type="NCBI Taxonomy" id="159749"/>
    <lineage>
        <taxon>Eukaryota</taxon>
        <taxon>Sar</taxon>
        <taxon>Stramenopiles</taxon>
        <taxon>Ochrophyta</taxon>
        <taxon>Bacillariophyta</taxon>
        <taxon>Coscinodiscophyceae</taxon>
        <taxon>Thalassiosirophycidae</taxon>
        <taxon>Thalassiosirales</taxon>
        <taxon>Thalassiosiraceae</taxon>
        <taxon>Thalassiosira</taxon>
    </lineage>
</organism>
<dbReference type="Pfam" id="PF00652">
    <property type="entry name" value="Ricin_B_lectin"/>
    <property type="match status" value="1"/>
</dbReference>
<accession>K0R3I9</accession>
<protein>
    <recommendedName>
        <fullName evidence="3">Ricin B lectin domain-containing protein</fullName>
    </recommendedName>
</protein>
<dbReference type="CDD" id="cd00161">
    <property type="entry name" value="beta-trefoil_Ricin-like"/>
    <property type="match status" value="1"/>
</dbReference>
<reference evidence="4 5" key="1">
    <citation type="journal article" date="2012" name="Genome Biol.">
        <title>Genome and low-iron response of an oceanic diatom adapted to chronic iron limitation.</title>
        <authorList>
            <person name="Lommer M."/>
            <person name="Specht M."/>
            <person name="Roy A.S."/>
            <person name="Kraemer L."/>
            <person name="Andreson R."/>
            <person name="Gutowska M.A."/>
            <person name="Wolf J."/>
            <person name="Bergner S.V."/>
            <person name="Schilhabel M.B."/>
            <person name="Klostermeier U.C."/>
            <person name="Beiko R.G."/>
            <person name="Rosenstiel P."/>
            <person name="Hippler M."/>
            <person name="Laroche J."/>
        </authorList>
    </citation>
    <scope>NUCLEOTIDE SEQUENCE [LARGE SCALE GENOMIC DNA]</scope>
    <source>
        <strain evidence="4 5">CCMP1005</strain>
    </source>
</reference>
<evidence type="ECO:0000259" key="3">
    <source>
        <dbReference type="SMART" id="SM00458"/>
    </source>
</evidence>
<dbReference type="Gene3D" id="1.20.5.170">
    <property type="match status" value="1"/>
</dbReference>
<feature type="domain" description="Ricin B lectin" evidence="3">
    <location>
        <begin position="287"/>
        <end position="418"/>
    </location>
</feature>
<dbReference type="SUPFAM" id="SSF50370">
    <property type="entry name" value="Ricin B-like lectins"/>
    <property type="match status" value="3"/>
</dbReference>
<feature type="coiled-coil region" evidence="1">
    <location>
        <begin position="1394"/>
        <end position="1435"/>
    </location>
</feature>
<feature type="domain" description="Ricin B lectin" evidence="3">
    <location>
        <begin position="25"/>
        <end position="154"/>
    </location>
</feature>
<name>K0R3I9_THAOC</name>
<dbReference type="EMBL" id="AGNL01048071">
    <property type="protein sequence ID" value="EJK46009.1"/>
    <property type="molecule type" value="Genomic_DNA"/>
</dbReference>
<dbReference type="InterPro" id="IPR035992">
    <property type="entry name" value="Ricin_B-like_lectins"/>
</dbReference>
<feature type="non-terminal residue" evidence="4">
    <location>
        <position position="1"/>
    </location>
</feature>
<feature type="domain" description="Ricin B lectin" evidence="3">
    <location>
        <begin position="428"/>
        <end position="560"/>
    </location>
</feature>
<feature type="compositionally biased region" description="Basic residues" evidence="2">
    <location>
        <begin position="1348"/>
        <end position="1358"/>
    </location>
</feature>
<comment type="caution">
    <text evidence="4">The sequence shown here is derived from an EMBL/GenBank/DDBJ whole genome shotgun (WGS) entry which is preliminary data.</text>
</comment>
<evidence type="ECO:0000313" key="4">
    <source>
        <dbReference type="EMBL" id="EJK46009.1"/>
    </source>
</evidence>
<dbReference type="Gene3D" id="2.80.10.50">
    <property type="match status" value="3"/>
</dbReference>
<keyword evidence="1" id="KW-0175">Coiled coil</keyword>
<dbReference type="InterPro" id="IPR000772">
    <property type="entry name" value="Ricin_B_lectin"/>
</dbReference>
<dbReference type="PROSITE" id="PS50231">
    <property type="entry name" value="RICIN_B_LECTIN"/>
    <property type="match status" value="2"/>
</dbReference>
<gene>
    <name evidence="4" type="ORF">THAOC_35347</name>
</gene>
<evidence type="ECO:0000256" key="1">
    <source>
        <dbReference type="SAM" id="Coils"/>
    </source>
</evidence>